<dbReference type="Proteomes" id="UP000660668">
    <property type="component" value="Unassembled WGS sequence"/>
</dbReference>
<feature type="chain" id="PRO_5037415660" description="peptidylprolyl isomerase" evidence="6">
    <location>
        <begin position="24"/>
        <end position="325"/>
    </location>
</feature>
<dbReference type="Gene3D" id="3.10.50.40">
    <property type="match status" value="1"/>
</dbReference>
<evidence type="ECO:0000256" key="1">
    <source>
        <dbReference type="ARBA" id="ARBA00000971"/>
    </source>
</evidence>
<feature type="signal peptide" evidence="6">
    <location>
        <begin position="1"/>
        <end position="23"/>
    </location>
</feature>
<sequence length="325" mass="33361">MAALSAALLLPVLAACGNEGSSAADDPDASSSSAGAGAGELSEVSFTGEVGKSLKASWKSKVEAPKSTTVTTLVKGDGDKIADGDTVNTYLYLGNGSAKKDLFSDYDNGAAEAIPYSDQIGDVFVKLFEGATYGSRVVAVTTAAELFGAQVESNQFGLAAEDAVVVVADFVDKQEAAPTPTDDTAHDATQDTQPTIVEKDGKPTGLDFSGIDEPELDTPVQRLVLKEGTGAAVKATDTLKVDYLGSTYDAKTPFDESFSKGQPLTSALSGLIQGWSIGLTGVKVGSRVLLQIPPAYGYGAQGSGSIPANATLWFVIDVISVEAAQ</sequence>
<protein>
    <recommendedName>
        <fullName evidence="2 5">peptidylprolyl isomerase</fullName>
        <ecNumber evidence="2 5">5.2.1.8</ecNumber>
    </recommendedName>
</protein>
<dbReference type="GO" id="GO:0003755">
    <property type="term" value="F:peptidyl-prolyl cis-trans isomerase activity"/>
    <property type="evidence" value="ECO:0007669"/>
    <property type="project" value="UniProtKB-KW"/>
</dbReference>
<keyword evidence="6" id="KW-0732">Signal</keyword>
<evidence type="ECO:0000256" key="5">
    <source>
        <dbReference type="PROSITE-ProRule" id="PRU00277"/>
    </source>
</evidence>
<keyword evidence="4 5" id="KW-0413">Isomerase</keyword>
<dbReference type="PANTHER" id="PTHR10516:SF443">
    <property type="entry name" value="FK506-BINDING PROTEIN 59-RELATED"/>
    <property type="match status" value="1"/>
</dbReference>
<dbReference type="AlphaFoldDB" id="A0A930VQ41"/>
<keyword evidence="3 5" id="KW-0697">Rotamase</keyword>
<accession>A0A930VQ41</accession>
<dbReference type="PANTHER" id="PTHR10516">
    <property type="entry name" value="PEPTIDYL-PROLYL CIS-TRANS ISOMERASE"/>
    <property type="match status" value="1"/>
</dbReference>
<dbReference type="EMBL" id="JADKPO010000031">
    <property type="protein sequence ID" value="MBF4769756.1"/>
    <property type="molecule type" value="Genomic_DNA"/>
</dbReference>
<dbReference type="PROSITE" id="PS50059">
    <property type="entry name" value="FKBP_PPIASE"/>
    <property type="match status" value="1"/>
</dbReference>
<dbReference type="Pfam" id="PF00254">
    <property type="entry name" value="FKBP_C"/>
    <property type="match status" value="1"/>
</dbReference>
<dbReference type="InterPro" id="IPR046357">
    <property type="entry name" value="PPIase_dom_sf"/>
</dbReference>
<dbReference type="RefSeq" id="WP_194697903.1">
    <property type="nucleotide sequence ID" value="NZ_JADKPO010000031.1"/>
</dbReference>
<dbReference type="InterPro" id="IPR001179">
    <property type="entry name" value="PPIase_FKBP_dom"/>
</dbReference>
<evidence type="ECO:0000256" key="3">
    <source>
        <dbReference type="ARBA" id="ARBA00023110"/>
    </source>
</evidence>
<organism evidence="8 9">
    <name type="scientific">Nocardioides agariphilus</name>
    <dbReference type="NCBI Taxonomy" id="433664"/>
    <lineage>
        <taxon>Bacteria</taxon>
        <taxon>Bacillati</taxon>
        <taxon>Actinomycetota</taxon>
        <taxon>Actinomycetes</taxon>
        <taxon>Propionibacteriales</taxon>
        <taxon>Nocardioidaceae</taxon>
        <taxon>Nocardioides</taxon>
    </lineage>
</organism>
<keyword evidence="9" id="KW-1185">Reference proteome</keyword>
<comment type="catalytic activity">
    <reaction evidence="1 5">
        <text>[protein]-peptidylproline (omega=180) = [protein]-peptidylproline (omega=0)</text>
        <dbReference type="Rhea" id="RHEA:16237"/>
        <dbReference type="Rhea" id="RHEA-COMP:10747"/>
        <dbReference type="Rhea" id="RHEA-COMP:10748"/>
        <dbReference type="ChEBI" id="CHEBI:83833"/>
        <dbReference type="ChEBI" id="CHEBI:83834"/>
        <dbReference type="EC" id="5.2.1.8"/>
    </reaction>
</comment>
<dbReference type="GO" id="GO:0005737">
    <property type="term" value="C:cytoplasm"/>
    <property type="evidence" value="ECO:0007669"/>
    <property type="project" value="TreeGrafter"/>
</dbReference>
<proteinExistence type="predicted"/>
<gene>
    <name evidence="8" type="ORF">ISU10_18455</name>
</gene>
<evidence type="ECO:0000256" key="4">
    <source>
        <dbReference type="ARBA" id="ARBA00023235"/>
    </source>
</evidence>
<dbReference type="InterPro" id="IPR050689">
    <property type="entry name" value="FKBP-type_PPIase"/>
</dbReference>
<evidence type="ECO:0000313" key="9">
    <source>
        <dbReference type="Proteomes" id="UP000660668"/>
    </source>
</evidence>
<evidence type="ECO:0000256" key="6">
    <source>
        <dbReference type="SAM" id="SignalP"/>
    </source>
</evidence>
<evidence type="ECO:0000256" key="2">
    <source>
        <dbReference type="ARBA" id="ARBA00013194"/>
    </source>
</evidence>
<dbReference type="SUPFAM" id="SSF54534">
    <property type="entry name" value="FKBP-like"/>
    <property type="match status" value="1"/>
</dbReference>
<name>A0A930VQ41_9ACTN</name>
<feature type="domain" description="PPIase FKBP-type" evidence="7">
    <location>
        <begin position="236"/>
        <end position="322"/>
    </location>
</feature>
<evidence type="ECO:0000313" key="8">
    <source>
        <dbReference type="EMBL" id="MBF4769756.1"/>
    </source>
</evidence>
<evidence type="ECO:0000259" key="7">
    <source>
        <dbReference type="PROSITE" id="PS50059"/>
    </source>
</evidence>
<reference evidence="8" key="1">
    <citation type="submission" date="2020-11" db="EMBL/GenBank/DDBJ databases">
        <title>Nocardioides cynanchi sp. nov., isolated from soil of rhizosphere of Cynanchum wilfordii.</title>
        <authorList>
            <person name="Lee J.-S."/>
            <person name="Suh M.K."/>
            <person name="Kim J.-S."/>
        </authorList>
    </citation>
    <scope>NUCLEOTIDE SEQUENCE</scope>
    <source>
        <strain evidence="8">KCTC 19276</strain>
    </source>
</reference>
<dbReference type="EC" id="5.2.1.8" evidence="2 5"/>
<comment type="caution">
    <text evidence="8">The sequence shown here is derived from an EMBL/GenBank/DDBJ whole genome shotgun (WGS) entry which is preliminary data.</text>
</comment>